<reference evidence="2 3" key="1">
    <citation type="submission" date="2023-04" db="EMBL/GenBank/DDBJ databases">
        <title>Forest soil microbial communities from Buena Vista Peninsula, Colon Province, Panama.</title>
        <authorList>
            <person name="Bouskill N."/>
        </authorList>
    </citation>
    <scope>NUCLEOTIDE SEQUENCE [LARGE SCALE GENOMIC DNA]</scope>
    <source>
        <strain evidence="2 3">GGS1</strain>
    </source>
</reference>
<feature type="region of interest" description="Disordered" evidence="1">
    <location>
        <begin position="28"/>
        <end position="108"/>
    </location>
</feature>
<name>A0ABT6M4G1_9ACTN</name>
<evidence type="ECO:0000313" key="2">
    <source>
        <dbReference type="EMBL" id="MDH6222994.1"/>
    </source>
</evidence>
<evidence type="ECO:0000256" key="1">
    <source>
        <dbReference type="SAM" id="MobiDB-lite"/>
    </source>
</evidence>
<feature type="compositionally biased region" description="Basic and acidic residues" evidence="1">
    <location>
        <begin position="69"/>
        <end position="80"/>
    </location>
</feature>
<comment type="caution">
    <text evidence="2">The sequence shown here is derived from an EMBL/GenBank/DDBJ whole genome shotgun (WGS) entry which is preliminary data.</text>
</comment>
<feature type="compositionally biased region" description="Polar residues" evidence="1">
    <location>
        <begin position="81"/>
        <end position="103"/>
    </location>
</feature>
<sequence length="312" mass="34073">MARYGVPLAQTAPAGLAAAGIEPVLLPPAPQLEAAPEPSPEDTGTFPIPAGPGRTREMGAGSDTEPSEDDYRLTFKEPTDASHSTTGHFRSGVEATNSITNGNIHPISDSDLNTYVTAFSHHEKARRGGPSAPETDREQQQEHVAKPGPSSAGPHVGLQESPRDAEGNAAQKESAPPAGTSNKPTQSPQEQGKLTVPDRYYLVWMNYQTEHGHEPTAQQLSLYLAEQGLLGRDDKPVSPSNLRRHLLRWRIYNIWAKHRAHTTHPPSDRIAAHCATHGITGQYNRTITAGFITTETPDFQRRWQLLKKTQMQ</sequence>
<dbReference type="EMBL" id="JARXVH010000063">
    <property type="protein sequence ID" value="MDH6222994.1"/>
    <property type="molecule type" value="Genomic_DNA"/>
</dbReference>
<dbReference type="Proteomes" id="UP001160499">
    <property type="component" value="Unassembled WGS sequence"/>
</dbReference>
<feature type="compositionally biased region" description="Basic and acidic residues" evidence="1">
    <location>
        <begin position="134"/>
        <end position="145"/>
    </location>
</feature>
<organism evidence="2 3">
    <name type="scientific">Streptomyces pseudovenezuelae</name>
    <dbReference type="NCBI Taxonomy" id="67350"/>
    <lineage>
        <taxon>Bacteria</taxon>
        <taxon>Bacillati</taxon>
        <taxon>Actinomycetota</taxon>
        <taxon>Actinomycetes</taxon>
        <taxon>Kitasatosporales</taxon>
        <taxon>Streptomycetaceae</taxon>
        <taxon>Streptomyces</taxon>
        <taxon>Streptomyces aurantiacus group</taxon>
    </lineage>
</organism>
<protein>
    <submittedName>
        <fullName evidence="2">Uncharacterized protein</fullName>
    </submittedName>
</protein>
<feature type="region of interest" description="Disordered" evidence="1">
    <location>
        <begin position="121"/>
        <end position="194"/>
    </location>
</feature>
<feature type="compositionally biased region" description="Polar residues" evidence="1">
    <location>
        <begin position="179"/>
        <end position="192"/>
    </location>
</feature>
<evidence type="ECO:0000313" key="3">
    <source>
        <dbReference type="Proteomes" id="UP001160499"/>
    </source>
</evidence>
<keyword evidence="3" id="KW-1185">Reference proteome</keyword>
<gene>
    <name evidence="2" type="ORF">M2283_010346</name>
</gene>
<proteinExistence type="predicted"/>
<accession>A0ABT6M4G1</accession>